<gene>
    <name evidence="1" type="ORF">C481_15420</name>
</gene>
<reference evidence="1 2" key="1">
    <citation type="journal article" date="2014" name="PLoS Genet.">
        <title>Phylogenetically driven sequencing of extremely halophilic archaea reveals strategies for static and dynamic osmo-response.</title>
        <authorList>
            <person name="Becker E.A."/>
            <person name="Seitzer P.M."/>
            <person name="Tritt A."/>
            <person name="Larsen D."/>
            <person name="Krusor M."/>
            <person name="Yao A.I."/>
            <person name="Wu D."/>
            <person name="Madern D."/>
            <person name="Eisen J.A."/>
            <person name="Darling A.E."/>
            <person name="Facciotti M.T."/>
        </authorList>
    </citation>
    <scope>NUCLEOTIDE SEQUENCE [LARGE SCALE GENOMIC DNA]</scope>
    <source>
        <strain evidence="1 2">DSM 12278</strain>
    </source>
</reference>
<sequence length="71" mass="8061">MVNGWDEIALHGHLRANPSLGRDLGFETLPNQSTFWRAWHHRFSDELRDAVQECSDAIVQAARTRSSNTPS</sequence>
<dbReference type="STRING" id="29540.C481_15420"/>
<comment type="caution">
    <text evidence="1">The sequence shown here is derived from an EMBL/GenBank/DDBJ whole genome shotgun (WGS) entry which is preliminary data.</text>
</comment>
<organism evidence="1 2">
    <name type="scientific">Natrialba asiatica (strain ATCC 700177 / DSM 12278 / JCM 9576 / FERM P-10747 / NBRC 102637 / 172P1)</name>
    <dbReference type="NCBI Taxonomy" id="29540"/>
    <lineage>
        <taxon>Archaea</taxon>
        <taxon>Methanobacteriati</taxon>
        <taxon>Methanobacteriota</taxon>
        <taxon>Stenosarchaea group</taxon>
        <taxon>Halobacteria</taxon>
        <taxon>Halobacteriales</taxon>
        <taxon>Natrialbaceae</taxon>
        <taxon>Natrialba</taxon>
    </lineage>
</organism>
<protein>
    <submittedName>
        <fullName evidence="1">Transposase IS4 family protein</fullName>
    </submittedName>
</protein>
<dbReference type="eggNOG" id="arCOG03900">
    <property type="taxonomic scope" value="Archaea"/>
</dbReference>
<accession>M0APE3</accession>
<dbReference type="EMBL" id="AOIO01000034">
    <property type="protein sequence ID" value="ELY99253.1"/>
    <property type="molecule type" value="Genomic_DNA"/>
</dbReference>
<dbReference type="PATRIC" id="fig|29540.5.peg.3141"/>
<evidence type="ECO:0000313" key="2">
    <source>
        <dbReference type="Proteomes" id="UP000011554"/>
    </source>
</evidence>
<dbReference type="Proteomes" id="UP000011554">
    <property type="component" value="Unassembled WGS sequence"/>
</dbReference>
<dbReference type="AlphaFoldDB" id="M0APE3"/>
<evidence type="ECO:0000313" key="1">
    <source>
        <dbReference type="EMBL" id="ELY99253.1"/>
    </source>
</evidence>
<proteinExistence type="predicted"/>
<name>M0APE3_NATA1</name>
<keyword evidence="2" id="KW-1185">Reference proteome</keyword>